<comment type="caution">
    <text evidence="10">The sequence shown here is derived from an EMBL/GenBank/DDBJ whole genome shotgun (WGS) entry which is preliminary data.</text>
</comment>
<evidence type="ECO:0000256" key="5">
    <source>
        <dbReference type="ARBA" id="ARBA00022491"/>
    </source>
</evidence>
<feature type="compositionally biased region" description="Low complexity" evidence="9">
    <location>
        <begin position="359"/>
        <end position="375"/>
    </location>
</feature>
<dbReference type="AlphaFoldDB" id="A0A1Y2CSG1"/>
<feature type="compositionally biased region" description="Polar residues" evidence="9">
    <location>
        <begin position="438"/>
        <end position="447"/>
    </location>
</feature>
<dbReference type="GO" id="GO:0005737">
    <property type="term" value="C:cytoplasm"/>
    <property type="evidence" value="ECO:0007669"/>
    <property type="project" value="UniProtKB-SubCell"/>
</dbReference>
<evidence type="ECO:0000313" key="10">
    <source>
        <dbReference type="EMBL" id="ORY49923.1"/>
    </source>
</evidence>
<evidence type="ECO:0000256" key="7">
    <source>
        <dbReference type="ARBA" id="ARBA00023163"/>
    </source>
</evidence>
<dbReference type="Proteomes" id="UP000193642">
    <property type="component" value="Unassembled WGS sequence"/>
</dbReference>
<dbReference type="OrthoDB" id="2162217at2759"/>
<dbReference type="InterPro" id="IPR013734">
    <property type="entry name" value="TF_Nrm1/Whi5"/>
</dbReference>
<accession>A0A1Y2CSG1</accession>
<keyword evidence="11" id="KW-1185">Reference proteome</keyword>
<evidence type="ECO:0000256" key="3">
    <source>
        <dbReference type="ARBA" id="ARBA00006922"/>
    </source>
</evidence>
<feature type="region of interest" description="Disordered" evidence="9">
    <location>
        <begin position="244"/>
        <end position="498"/>
    </location>
</feature>
<evidence type="ECO:0000256" key="8">
    <source>
        <dbReference type="ARBA" id="ARBA00023242"/>
    </source>
</evidence>
<dbReference type="GO" id="GO:0005634">
    <property type="term" value="C:nucleus"/>
    <property type="evidence" value="ECO:0007669"/>
    <property type="project" value="UniProtKB-SubCell"/>
</dbReference>
<name>A0A1Y2CSG1_9FUNG</name>
<feature type="compositionally biased region" description="Polar residues" evidence="9">
    <location>
        <begin position="182"/>
        <end position="191"/>
    </location>
</feature>
<feature type="compositionally biased region" description="Low complexity" evidence="9">
    <location>
        <begin position="244"/>
        <end position="254"/>
    </location>
</feature>
<feature type="region of interest" description="Disordered" evidence="9">
    <location>
        <begin position="176"/>
        <end position="232"/>
    </location>
</feature>
<sequence length="498" mass="52381">MYLGPPAAFPPSRELTPITDDYFDTLFDAGQSVAPAGSTVAADSAPLQTSEVISISSSPVNAGSPVPGTAIVLSEASASPASENNAVAVDVLGFNPENDVRYKHALVLAGTLKKRLTYAYYKVKNGWQNEPFENVKKWTDDKYEKLSPHDKEKAAALAKKKLSLFVESDKLSFGKGSVMGTRCSNESSPSSDKVEPEGLKRGRKPRKLSTEEFSPGRNPAGMRKKAKVSGNDDVLLSALEDVKSAVSASPKPSSGVMNNGRPTPSSSTTTTKMDFKVPSHGTTYPASAAPPKTASGSSAPGARPPPPQGYQHISSLSRPPPNYPAYGPYPGGPPRPYNPNIPLPPGSMASYLPSQQGQYSSRPPSSAYPSGYSPSGPYPPLPSISGRLPYPGSQAPRPMYPQSSSSPYGQYPPPSSGQAPYRPSDPSRPPPPTSNSTWGTLPSPQMTSRPIGSAGGAPPPPPSTSSPYYDPRNPPPAYGSSYPPPSSGLPYPMPSRPL</sequence>
<evidence type="ECO:0000256" key="9">
    <source>
        <dbReference type="SAM" id="MobiDB-lite"/>
    </source>
</evidence>
<keyword evidence="5" id="KW-0678">Repressor</keyword>
<feature type="compositionally biased region" description="Pro residues" evidence="9">
    <location>
        <begin position="472"/>
        <end position="498"/>
    </location>
</feature>
<keyword evidence="8" id="KW-0539">Nucleus</keyword>
<evidence type="ECO:0000256" key="1">
    <source>
        <dbReference type="ARBA" id="ARBA00004123"/>
    </source>
</evidence>
<organism evidence="10 11">
    <name type="scientific">Rhizoclosmatium globosum</name>
    <dbReference type="NCBI Taxonomy" id="329046"/>
    <lineage>
        <taxon>Eukaryota</taxon>
        <taxon>Fungi</taxon>
        <taxon>Fungi incertae sedis</taxon>
        <taxon>Chytridiomycota</taxon>
        <taxon>Chytridiomycota incertae sedis</taxon>
        <taxon>Chytridiomycetes</taxon>
        <taxon>Chytridiales</taxon>
        <taxon>Chytriomycetaceae</taxon>
        <taxon>Rhizoclosmatium</taxon>
    </lineage>
</organism>
<evidence type="ECO:0000256" key="6">
    <source>
        <dbReference type="ARBA" id="ARBA00023015"/>
    </source>
</evidence>
<proteinExistence type="inferred from homology"/>
<feature type="compositionally biased region" description="Low complexity" evidence="9">
    <location>
        <begin position="400"/>
        <end position="409"/>
    </location>
</feature>
<evidence type="ECO:0000313" key="11">
    <source>
        <dbReference type="Proteomes" id="UP000193642"/>
    </source>
</evidence>
<dbReference type="EMBL" id="MCGO01000008">
    <property type="protein sequence ID" value="ORY49923.1"/>
    <property type="molecule type" value="Genomic_DNA"/>
</dbReference>
<comment type="similarity">
    <text evidence="3">Belongs to the WHI5/NRM1 family.</text>
</comment>
<feature type="compositionally biased region" description="Pro residues" evidence="9">
    <location>
        <begin position="330"/>
        <end position="345"/>
    </location>
</feature>
<comment type="subcellular location">
    <subcellularLocation>
        <location evidence="2">Cytoplasm</location>
    </subcellularLocation>
    <subcellularLocation>
        <location evidence="1">Nucleus</location>
    </subcellularLocation>
</comment>
<evidence type="ECO:0000256" key="4">
    <source>
        <dbReference type="ARBA" id="ARBA00022490"/>
    </source>
</evidence>
<gene>
    <name evidence="10" type="ORF">BCR33DRAFT_713524</name>
</gene>
<keyword evidence="7" id="KW-0804">Transcription</keyword>
<reference evidence="10 11" key="1">
    <citation type="submission" date="2016-07" db="EMBL/GenBank/DDBJ databases">
        <title>Pervasive Adenine N6-methylation of Active Genes in Fungi.</title>
        <authorList>
            <consortium name="DOE Joint Genome Institute"/>
            <person name="Mondo S.J."/>
            <person name="Dannebaum R.O."/>
            <person name="Kuo R.C."/>
            <person name="Labutti K."/>
            <person name="Haridas S."/>
            <person name="Kuo A."/>
            <person name="Salamov A."/>
            <person name="Ahrendt S.R."/>
            <person name="Lipzen A."/>
            <person name="Sullivan W."/>
            <person name="Andreopoulos W.B."/>
            <person name="Clum A."/>
            <person name="Lindquist E."/>
            <person name="Daum C."/>
            <person name="Ramamoorthy G.K."/>
            <person name="Gryganskyi A."/>
            <person name="Culley D."/>
            <person name="Magnuson J.K."/>
            <person name="James T.Y."/>
            <person name="O'Malley M.A."/>
            <person name="Stajich J.E."/>
            <person name="Spatafora J.W."/>
            <person name="Visel A."/>
            <person name="Grigoriev I.V."/>
        </authorList>
    </citation>
    <scope>NUCLEOTIDE SEQUENCE [LARGE SCALE GENOMIC DNA]</scope>
    <source>
        <strain evidence="10 11">JEL800</strain>
    </source>
</reference>
<dbReference type="Pfam" id="PF08528">
    <property type="entry name" value="Whi5"/>
    <property type="match status" value="1"/>
</dbReference>
<dbReference type="STRING" id="329046.A0A1Y2CSG1"/>
<evidence type="ECO:0000256" key="2">
    <source>
        <dbReference type="ARBA" id="ARBA00004496"/>
    </source>
</evidence>
<keyword evidence="4" id="KW-0963">Cytoplasm</keyword>
<feature type="compositionally biased region" description="Low complexity" evidence="9">
    <location>
        <begin position="262"/>
        <end position="271"/>
    </location>
</feature>
<keyword evidence="6" id="KW-0805">Transcription regulation</keyword>
<protein>
    <submittedName>
        <fullName evidence="10">Uncharacterized protein</fullName>
    </submittedName>
</protein>